<evidence type="ECO:0000313" key="3">
    <source>
        <dbReference type="Proteomes" id="UP000064912"/>
    </source>
</evidence>
<proteinExistence type="predicted"/>
<evidence type="ECO:0000313" key="2">
    <source>
        <dbReference type="EMBL" id="MBL3607354.1"/>
    </source>
</evidence>
<evidence type="ECO:0000313" key="4">
    <source>
        <dbReference type="Proteomes" id="UP000604473"/>
    </source>
</evidence>
<accession>A0A0D6B7G0</accession>
<name>A0A0D6B7G0_RHOSU</name>
<dbReference type="OrthoDB" id="7873775at2"/>
<evidence type="ECO:0008006" key="5">
    <source>
        <dbReference type="Google" id="ProtNLM"/>
    </source>
</evidence>
<evidence type="ECO:0000313" key="1">
    <source>
        <dbReference type="EMBL" id="BAQ71057.1"/>
    </source>
</evidence>
<gene>
    <name evidence="2" type="ORF">JMM60_00865</name>
    <name evidence="1" type="ORF">NHU_03933</name>
</gene>
<dbReference type="Proteomes" id="UP000604473">
    <property type="component" value="Unassembled WGS sequence"/>
</dbReference>
<reference evidence="1 3" key="1">
    <citation type="submission" date="2015-02" db="EMBL/GenBank/DDBJ databases">
        <title>Genome sequene of Rhodovulum sulfidophilum DSM 2351.</title>
        <authorList>
            <person name="Nagao N."/>
        </authorList>
    </citation>
    <scope>NUCLEOTIDE SEQUENCE [LARGE SCALE GENOMIC DNA]</scope>
    <source>
        <strain evidence="1 3">DSM 2351</strain>
    </source>
</reference>
<reference evidence="2 4" key="2">
    <citation type="submission" date="2021-01" db="EMBL/GenBank/DDBJ databases">
        <title>Draft genomes of Rhodovulum sulfidophilum.</title>
        <authorList>
            <person name="Guzman M.S."/>
        </authorList>
    </citation>
    <scope>NUCLEOTIDE SEQUENCE [LARGE SCALE GENOMIC DNA]</scope>
    <source>
        <strain evidence="2 4">AB35</strain>
    </source>
</reference>
<protein>
    <recommendedName>
        <fullName evidence="5">HPt domain-containing protein</fullName>
    </recommendedName>
</protein>
<dbReference type="eggNOG" id="ENOG5032PC2">
    <property type="taxonomic scope" value="Bacteria"/>
</dbReference>
<dbReference type="EMBL" id="JAESJJ010000001">
    <property type="protein sequence ID" value="MBL3607354.1"/>
    <property type="molecule type" value="Genomic_DNA"/>
</dbReference>
<organism evidence="1 3">
    <name type="scientific">Rhodovulum sulfidophilum</name>
    <name type="common">Rhodobacter sulfidophilus</name>
    <dbReference type="NCBI Taxonomy" id="35806"/>
    <lineage>
        <taxon>Bacteria</taxon>
        <taxon>Pseudomonadati</taxon>
        <taxon>Pseudomonadota</taxon>
        <taxon>Alphaproteobacteria</taxon>
        <taxon>Rhodobacterales</taxon>
        <taxon>Paracoccaceae</taxon>
        <taxon>Rhodovulum</taxon>
    </lineage>
</organism>
<dbReference type="RefSeq" id="WP_143540293.1">
    <property type="nucleotide sequence ID" value="NZ_CP015421.1"/>
</dbReference>
<sequence>MSNVVTMRQDEPLRLDSERLADMFVDLGEVRASHLIVLSIDRLETLIEGLHLAIGQMPPGDCIDLTGQIRALGDAMGMISLSSAARNVSRAAQSGDPVAIDATLARLKRVAVRSFRLAEELQHRSG</sequence>
<dbReference type="GeneID" id="93538135"/>
<keyword evidence="4" id="KW-1185">Reference proteome</keyword>
<dbReference type="PATRIC" id="fig|35806.4.peg.4034"/>
<dbReference type="KEGG" id="rsu:NHU_03933"/>
<dbReference type="AlphaFoldDB" id="A0A0D6B7G0"/>
<dbReference type="Proteomes" id="UP000064912">
    <property type="component" value="Chromosome"/>
</dbReference>
<dbReference type="EMBL" id="AP014800">
    <property type="protein sequence ID" value="BAQ71057.1"/>
    <property type="molecule type" value="Genomic_DNA"/>
</dbReference>